<dbReference type="Proteomes" id="UP000291236">
    <property type="component" value="Chromosome"/>
</dbReference>
<keyword evidence="1" id="KW-0812">Transmembrane</keyword>
<feature type="transmembrane region" description="Helical" evidence="1">
    <location>
        <begin position="58"/>
        <end position="75"/>
    </location>
</feature>
<feature type="transmembrane region" description="Helical" evidence="1">
    <location>
        <begin position="26"/>
        <end position="46"/>
    </location>
</feature>
<dbReference type="RefSeq" id="WP_130605911.1">
    <property type="nucleotide sequence ID" value="NZ_AP019368.1"/>
</dbReference>
<evidence type="ECO:0000313" key="2">
    <source>
        <dbReference type="EMBL" id="BBH51918.1"/>
    </source>
</evidence>
<name>A0A4P2VHU9_FLUSA</name>
<sequence length="160" mass="19295">MYFWSIKKLKTQIIENNFNEKDRLKYFFLTNALMLLYFFFLEFIYIKSDIIYDQIERIISSLITLLTIYITYVANGKKSGSDFLGKFTSLYFVLNIKFFVLSILGYLLLSIILISFFHIPFESENKLKSICELIFFSITNILLLWRTYYHMKDIKRRQIS</sequence>
<dbReference type="AlphaFoldDB" id="A0A4P2VHU9"/>
<keyword evidence="1" id="KW-0472">Membrane</keyword>
<keyword evidence="3" id="KW-1185">Reference proteome</keyword>
<evidence type="ECO:0000256" key="1">
    <source>
        <dbReference type="SAM" id="Phobius"/>
    </source>
</evidence>
<evidence type="ECO:0000313" key="3">
    <source>
        <dbReference type="Proteomes" id="UP000291236"/>
    </source>
</evidence>
<feature type="transmembrane region" description="Helical" evidence="1">
    <location>
        <begin position="127"/>
        <end position="148"/>
    </location>
</feature>
<proteinExistence type="predicted"/>
<gene>
    <name evidence="2" type="ORF">JCM31447_03470</name>
</gene>
<feature type="transmembrane region" description="Helical" evidence="1">
    <location>
        <begin position="96"/>
        <end position="121"/>
    </location>
</feature>
<keyword evidence="1" id="KW-1133">Transmembrane helix</keyword>
<reference evidence="2 3" key="1">
    <citation type="submission" date="2018-12" db="EMBL/GenBank/DDBJ databases">
        <title>Rubrispira sanarue gen. nov., sp., nov., a member of the order Silvanigrellales, isolated from a brackish lake in Hamamatsu Japan.</title>
        <authorList>
            <person name="Maejima Y."/>
            <person name="Iino T."/>
            <person name="Muraguchi Y."/>
            <person name="Fukuda K."/>
            <person name="Nojiri H."/>
            <person name="Ohkuma M."/>
            <person name="Moriuchi R."/>
            <person name="Dohra H."/>
            <person name="Kimbara K."/>
            <person name="Shintani M."/>
        </authorList>
    </citation>
    <scope>NUCLEOTIDE SEQUENCE [LARGE SCALE GENOMIC DNA]</scope>
    <source>
        <strain evidence="2 3">RF1110005</strain>
    </source>
</reference>
<accession>A0A4P2VHU9</accession>
<dbReference type="KEGG" id="sbf:JCM31447_03470"/>
<dbReference type="EMBL" id="AP019368">
    <property type="protein sequence ID" value="BBH51918.1"/>
    <property type="molecule type" value="Genomic_DNA"/>
</dbReference>
<organism evidence="2 3">
    <name type="scientific">Fluviispira sanaruensis</name>
    <dbReference type="NCBI Taxonomy" id="2493639"/>
    <lineage>
        <taxon>Bacteria</taxon>
        <taxon>Pseudomonadati</taxon>
        <taxon>Bdellovibrionota</taxon>
        <taxon>Oligoflexia</taxon>
        <taxon>Silvanigrellales</taxon>
        <taxon>Silvanigrellaceae</taxon>
        <taxon>Fluviispira</taxon>
    </lineage>
</organism>
<dbReference type="OrthoDB" id="2857684at2"/>
<protein>
    <submittedName>
        <fullName evidence="2">Uncharacterized protein</fullName>
    </submittedName>
</protein>